<evidence type="ECO:0000313" key="1">
    <source>
        <dbReference type="EMBL" id="CAA9507011.1"/>
    </source>
</evidence>
<gene>
    <name evidence="1" type="ORF">AVDCRST_MAG39-1768</name>
</gene>
<protein>
    <submittedName>
        <fullName evidence="1">Uncharacterized protein</fullName>
    </submittedName>
</protein>
<sequence>MAQDYTLAERREIKHWFSLVANELERLEPAQARALYHASRTVATEVADPTLAMVLVAGELQRGINKDQRAPVSSKALVVSPALGSALREAFGVGLAIAPMVLERRRSLIQRWLGADEPRFEPQAREAIMRCRLVHNASAMRDKLPALSAPKGAVAPVGAR</sequence>
<dbReference type="EMBL" id="CADCVW010000070">
    <property type="protein sequence ID" value="CAA9507011.1"/>
    <property type="molecule type" value="Genomic_DNA"/>
</dbReference>
<reference evidence="1" key="1">
    <citation type="submission" date="2020-02" db="EMBL/GenBank/DDBJ databases">
        <authorList>
            <person name="Meier V. D."/>
        </authorList>
    </citation>
    <scope>NUCLEOTIDE SEQUENCE</scope>
    <source>
        <strain evidence="1">AVDCRST_MAG39</strain>
    </source>
</reference>
<dbReference type="AlphaFoldDB" id="A0A6J4SWF5"/>
<organism evidence="1">
    <name type="scientific">uncultured Sphingomonadaceae bacterium</name>
    <dbReference type="NCBI Taxonomy" id="169976"/>
    <lineage>
        <taxon>Bacteria</taxon>
        <taxon>Pseudomonadati</taxon>
        <taxon>Pseudomonadota</taxon>
        <taxon>Alphaproteobacteria</taxon>
        <taxon>Sphingomonadales</taxon>
        <taxon>Sphingomonadaceae</taxon>
        <taxon>environmental samples</taxon>
    </lineage>
</organism>
<accession>A0A6J4SWF5</accession>
<name>A0A6J4SWF5_9SPHN</name>
<proteinExistence type="predicted"/>